<evidence type="ECO:0000256" key="2">
    <source>
        <dbReference type="ARBA" id="ARBA00022525"/>
    </source>
</evidence>
<organism evidence="9 10">
    <name type="scientific">Daphnia galeata</name>
    <dbReference type="NCBI Taxonomy" id="27404"/>
    <lineage>
        <taxon>Eukaryota</taxon>
        <taxon>Metazoa</taxon>
        <taxon>Ecdysozoa</taxon>
        <taxon>Arthropoda</taxon>
        <taxon>Crustacea</taxon>
        <taxon>Branchiopoda</taxon>
        <taxon>Diplostraca</taxon>
        <taxon>Cladocera</taxon>
        <taxon>Anomopoda</taxon>
        <taxon>Daphniidae</taxon>
        <taxon>Daphnia</taxon>
    </lineage>
</organism>
<feature type="region of interest" description="Disordered" evidence="7">
    <location>
        <begin position="111"/>
        <end position="131"/>
    </location>
</feature>
<evidence type="ECO:0000256" key="3">
    <source>
        <dbReference type="ARBA" id="ARBA00022559"/>
    </source>
</evidence>
<dbReference type="EMBL" id="CAKKLH010000303">
    <property type="protein sequence ID" value="CAH0110487.1"/>
    <property type="molecule type" value="Genomic_DNA"/>
</dbReference>
<name>A0A8J2RY82_9CRUS</name>
<dbReference type="GO" id="GO:0020037">
    <property type="term" value="F:heme binding"/>
    <property type="evidence" value="ECO:0007669"/>
    <property type="project" value="InterPro"/>
</dbReference>
<dbReference type="Pfam" id="PF03098">
    <property type="entry name" value="An_peroxidase"/>
    <property type="match status" value="1"/>
</dbReference>
<feature type="signal peptide" evidence="8">
    <location>
        <begin position="1"/>
        <end position="20"/>
    </location>
</feature>
<dbReference type="Gene3D" id="1.10.640.10">
    <property type="entry name" value="Haem peroxidase domain superfamily, animal type"/>
    <property type="match status" value="1"/>
</dbReference>
<keyword evidence="6" id="KW-0479">Metal-binding</keyword>
<evidence type="ECO:0000256" key="1">
    <source>
        <dbReference type="ARBA" id="ARBA00004613"/>
    </source>
</evidence>
<comment type="subcellular location">
    <subcellularLocation>
        <location evidence="1">Secreted</location>
    </subcellularLocation>
</comment>
<dbReference type="GO" id="GO:0046872">
    <property type="term" value="F:metal ion binding"/>
    <property type="evidence" value="ECO:0007669"/>
    <property type="project" value="UniProtKB-KW"/>
</dbReference>
<keyword evidence="3" id="KW-0560">Oxidoreductase</keyword>
<keyword evidence="10" id="KW-1185">Reference proteome</keyword>
<evidence type="ECO:0000256" key="8">
    <source>
        <dbReference type="SAM" id="SignalP"/>
    </source>
</evidence>
<dbReference type="CDD" id="cd09823">
    <property type="entry name" value="peroxinectin_like"/>
    <property type="match status" value="1"/>
</dbReference>
<feature type="binding site" description="axial binding residue" evidence="6">
    <location>
        <position position="704"/>
    </location>
    <ligand>
        <name>heme b</name>
        <dbReference type="ChEBI" id="CHEBI:60344"/>
    </ligand>
    <ligandPart>
        <name>Fe</name>
        <dbReference type="ChEBI" id="CHEBI:18248"/>
    </ligandPart>
</feature>
<dbReference type="PANTHER" id="PTHR11475">
    <property type="entry name" value="OXIDASE/PEROXIDASE"/>
    <property type="match status" value="1"/>
</dbReference>
<evidence type="ECO:0000313" key="10">
    <source>
        <dbReference type="Proteomes" id="UP000789390"/>
    </source>
</evidence>
<evidence type="ECO:0000256" key="6">
    <source>
        <dbReference type="PIRSR" id="PIRSR619791-2"/>
    </source>
</evidence>
<feature type="region of interest" description="Disordered" evidence="7">
    <location>
        <begin position="23"/>
        <end position="54"/>
    </location>
</feature>
<dbReference type="PROSITE" id="PS50292">
    <property type="entry name" value="PEROXIDASE_3"/>
    <property type="match status" value="1"/>
</dbReference>
<dbReference type="AlphaFoldDB" id="A0A8J2RY82"/>
<dbReference type="FunFam" id="1.10.640.10:FF:000003">
    <property type="entry name" value="chorion peroxidase"/>
    <property type="match status" value="1"/>
</dbReference>
<dbReference type="InterPro" id="IPR010255">
    <property type="entry name" value="Haem_peroxidase_sf"/>
</dbReference>
<evidence type="ECO:0008006" key="11">
    <source>
        <dbReference type="Google" id="ProtNLM"/>
    </source>
</evidence>
<accession>A0A8J2RY82</accession>
<sequence>MLPRFGVGVLIIVLIAVASSQSVRKSKGSNGGTRKIRRQHSSRRPDSSLNVNPSSVEFKRIDDGVVQYDPSGLGFEFKLPFQDDFEAQHVKPDDGSITPDAKSKAEFQENNPVYHTSPNPEATHPPSSTQAPAYIEFPFDAPIVPAYFSGFSVPKPSYNLETPPDNSYTTIGPGKYNNKYPYYCPKVGGYESQCRPTKDCSVWYDLVLITPDAACKLPEGEPGTCCPDLPYNSYGESIKKAKKNVKCEHQCIDIYSVNAAAHAGQFHMRLMDETEKILRDKNITIRPSSSSYTHLLFQTATEAEHLSRAALTSIETTRELGKRFDLTPEEAGFGLTQFNLKDTILSDSCPADSVCDEKTLLSPYRTLDGSCNNVKYPSWGKSRTQFQRALIPTYADGVWLPRRTQNGSELPSPRLVSISVVLDKSSPSEAETTWVMQYGQFLAHDLALSSVFRMNDNSGIECCTEEGKSLKDAELLHPECMPIEIPDGDPFFSKFGQRCMSFVRTTPAPRFDCSLGHGEQMNGITHYLDHSNVYGSDNKQAAALRTYENGALKVTHQKGHYDLDLLPPDNMAETNCTLSKAISGIDPPDNVKCFKAGDSRTNQSPNLAVTQTIFMREHNRLAAELAYLNPHWNDERLYQEARRILIAQMQHITYNEWLPIVIGRAKMQELGLLPLQQGLNEDYSKNLNPSILNEFATAAFRFGHTLIQGKQDLSNRRRKKESHILLRQHFNKVQKVYTPGNLEKFLIGLATQPGQDFDNYFSKEVTNHLFEEEGKGFGLDLVSLNIQRGRDHGLPGYNEYRALCGIPRAKKFSDLLDLISPAIVERFELLYDSVDDIDLYIGGVSEDKFEGALIGPTFQCIVADQFLRLKRGDRYFYDVGGQPGSFTEEQLYEIRKISFARLVCDNSFVLYTQPLIFKFESDVNRVVDCDSSSIPRVDLLSWKENSTKLYKRSDISVPLKKI</sequence>
<keyword evidence="6" id="KW-0408">Iron</keyword>
<dbReference type="PRINTS" id="PR00457">
    <property type="entry name" value="ANPEROXIDASE"/>
</dbReference>
<proteinExistence type="predicted"/>
<dbReference type="GO" id="GO:0004601">
    <property type="term" value="F:peroxidase activity"/>
    <property type="evidence" value="ECO:0007669"/>
    <property type="project" value="UniProtKB-KW"/>
</dbReference>
<dbReference type="GO" id="GO:0005576">
    <property type="term" value="C:extracellular region"/>
    <property type="evidence" value="ECO:0007669"/>
    <property type="project" value="UniProtKB-SubCell"/>
</dbReference>
<comment type="caution">
    <text evidence="9">The sequence shown here is derived from an EMBL/GenBank/DDBJ whole genome shotgun (WGS) entry which is preliminary data.</text>
</comment>
<dbReference type="GO" id="GO:0006979">
    <property type="term" value="P:response to oxidative stress"/>
    <property type="evidence" value="ECO:0007669"/>
    <property type="project" value="InterPro"/>
</dbReference>
<feature type="chain" id="PRO_5035144361" description="Chorion peroxidase" evidence="8">
    <location>
        <begin position="21"/>
        <end position="962"/>
    </location>
</feature>
<evidence type="ECO:0000313" key="9">
    <source>
        <dbReference type="EMBL" id="CAH0110487.1"/>
    </source>
</evidence>
<gene>
    <name evidence="9" type="ORF">DGAL_LOCUS14056</name>
</gene>
<dbReference type="SUPFAM" id="SSF48113">
    <property type="entry name" value="Heme-dependent peroxidases"/>
    <property type="match status" value="1"/>
</dbReference>
<dbReference type="InterPro" id="IPR037120">
    <property type="entry name" value="Haem_peroxidase_sf_animal"/>
</dbReference>
<dbReference type="PANTHER" id="PTHR11475:SF4">
    <property type="entry name" value="CHORION PEROXIDASE"/>
    <property type="match status" value="1"/>
</dbReference>
<dbReference type="InterPro" id="IPR019791">
    <property type="entry name" value="Haem_peroxidase_animal"/>
</dbReference>
<evidence type="ECO:0000256" key="5">
    <source>
        <dbReference type="ARBA" id="ARBA00023180"/>
    </source>
</evidence>
<reference evidence="9" key="1">
    <citation type="submission" date="2021-11" db="EMBL/GenBank/DDBJ databases">
        <authorList>
            <person name="Schell T."/>
        </authorList>
    </citation>
    <scope>NUCLEOTIDE SEQUENCE</scope>
    <source>
        <strain evidence="9">M5</strain>
    </source>
</reference>
<protein>
    <recommendedName>
        <fullName evidence="11">Chorion peroxidase</fullName>
    </recommendedName>
</protein>
<keyword evidence="5" id="KW-0325">Glycoprotein</keyword>
<dbReference type="OrthoDB" id="6505174at2759"/>
<keyword evidence="4 8" id="KW-0732">Signal</keyword>
<evidence type="ECO:0000256" key="7">
    <source>
        <dbReference type="SAM" id="MobiDB-lite"/>
    </source>
</evidence>
<evidence type="ECO:0000256" key="4">
    <source>
        <dbReference type="ARBA" id="ARBA00022729"/>
    </source>
</evidence>
<dbReference type="Proteomes" id="UP000789390">
    <property type="component" value="Unassembled WGS sequence"/>
</dbReference>
<keyword evidence="2" id="KW-0964">Secreted</keyword>
<keyword evidence="6" id="KW-0349">Heme</keyword>
<keyword evidence="3" id="KW-0575">Peroxidase</keyword>